<feature type="region of interest" description="Disordered" evidence="1">
    <location>
        <begin position="780"/>
        <end position="844"/>
    </location>
</feature>
<keyword evidence="3" id="KW-1185">Reference proteome</keyword>
<feature type="compositionally biased region" description="Acidic residues" evidence="1">
    <location>
        <begin position="491"/>
        <end position="502"/>
    </location>
</feature>
<feature type="compositionally biased region" description="Low complexity" evidence="1">
    <location>
        <begin position="143"/>
        <end position="152"/>
    </location>
</feature>
<feature type="compositionally biased region" description="Low complexity" evidence="1">
    <location>
        <begin position="799"/>
        <end position="808"/>
    </location>
</feature>
<comment type="caution">
    <text evidence="2">The sequence shown here is derived from an EMBL/GenBank/DDBJ whole genome shotgun (WGS) entry which is preliminary data.</text>
</comment>
<feature type="compositionally biased region" description="Gly residues" evidence="1">
    <location>
        <begin position="402"/>
        <end position="414"/>
    </location>
</feature>
<feature type="compositionally biased region" description="Low complexity" evidence="1">
    <location>
        <begin position="367"/>
        <end position="380"/>
    </location>
</feature>
<evidence type="ECO:0000313" key="2">
    <source>
        <dbReference type="EMBL" id="CAK0837283.1"/>
    </source>
</evidence>
<feature type="compositionally biased region" description="Low complexity" evidence="1">
    <location>
        <begin position="817"/>
        <end position="843"/>
    </location>
</feature>
<name>A0ABN9SXI5_9DINO</name>
<evidence type="ECO:0008006" key="4">
    <source>
        <dbReference type="Google" id="ProtNLM"/>
    </source>
</evidence>
<feature type="region of interest" description="Disordered" evidence="1">
    <location>
        <begin position="118"/>
        <end position="222"/>
    </location>
</feature>
<dbReference type="Proteomes" id="UP001189429">
    <property type="component" value="Unassembled WGS sequence"/>
</dbReference>
<protein>
    <recommendedName>
        <fullName evidence="4">Fibrous sheath-interacting protein 1</fullName>
    </recommendedName>
</protein>
<reference evidence="2" key="1">
    <citation type="submission" date="2023-10" db="EMBL/GenBank/DDBJ databases">
        <authorList>
            <person name="Chen Y."/>
            <person name="Shah S."/>
            <person name="Dougan E. K."/>
            <person name="Thang M."/>
            <person name="Chan C."/>
        </authorList>
    </citation>
    <scope>NUCLEOTIDE SEQUENCE [LARGE SCALE GENOMIC DNA]</scope>
</reference>
<feature type="region of interest" description="Disordered" evidence="1">
    <location>
        <begin position="518"/>
        <end position="569"/>
    </location>
</feature>
<feature type="compositionally biased region" description="Low complexity" evidence="1">
    <location>
        <begin position="445"/>
        <end position="455"/>
    </location>
</feature>
<sequence length="865" mass="89876">TSSYTNAPPPSPLRAAEAELPPAPRAAWAEGPEVELEGGPAARFGRPGGDDDDSEVAELARQIRRDMLARRLAEEEGDAPPEPDASGAPAADPAGHPGRWALRTEEARRSLAALQAGLDEASARAEEQRRQLGEYVSELRSRPFAAEEAPPAEQSPPAPGATPTAPPAAAGEPAEGGEAPQPEEERLVSMPADFDDVVDLNAHHAAQRRRHQSRGGPAGAAGALQVAEAAEAGSSATLNLPSFLEKYFFEEQAVEQLPHMRLRHEEEKQKGGTDSALERGLRQIARLDGLLAKREADAQARLEVAKVDFGAACERLQRQREDVERDKIEKLRRLKERGLIPSRGASRATSAQASEAGSPASRRGLQVAVPAPGGEPAADPMWSSWTCSGAPAEAPASAEPSRGGGSAGAGGADEGGVEEPDTSTFSLTSVGGALPTEQARRREAPAAAAEHPAPRGSGLDARAGVQLARVEEEPPPGAGEDAELDLCAAPAEDDDPFEPDEGSWEKLRRIDEQLQKLIPERDWEAKSIASLPPLGSERGGRSRSAWSRSGLGGPAPSVADDALPGDPALRQQMELRSAEMALQSIDSRLEELRSNEAASSVLALPPDPEQLHRLLLQAQIEAGASDEGGGMLALDAQAAGGAAAVAEGAQLALVAGPPRSLPDSAPLRQARTLLGVLSGAQGSEADDAFLEAESALALLQHDAAELEAPKEAILPPEGEPFGPATDLAPLAARLEEMAREARHLSEAEAPGEGLLPRLREDLELEAAEEAARAQARLRSLPTLSSATEPAEADDDDDLLSLASGVGDPDAVDDDGEGVAAAPAEAPPAAAAPGWAPAEASGPSEALRAALQIELPGGDGLWDDAE</sequence>
<accession>A0ABN9SXI5</accession>
<feature type="compositionally biased region" description="Low complexity" evidence="1">
    <location>
        <begin position="167"/>
        <end position="180"/>
    </location>
</feature>
<feature type="region of interest" description="Disordered" evidence="1">
    <location>
        <begin position="1"/>
        <end position="106"/>
    </location>
</feature>
<feature type="compositionally biased region" description="Low complexity" evidence="1">
    <location>
        <begin position="84"/>
        <end position="98"/>
    </location>
</feature>
<gene>
    <name evidence="2" type="ORF">PCOR1329_LOCUS33523</name>
</gene>
<feature type="compositionally biased region" description="Basic and acidic residues" evidence="1">
    <location>
        <begin position="121"/>
        <end position="141"/>
    </location>
</feature>
<evidence type="ECO:0000313" key="3">
    <source>
        <dbReference type="Proteomes" id="UP001189429"/>
    </source>
</evidence>
<organism evidence="2 3">
    <name type="scientific">Prorocentrum cordatum</name>
    <dbReference type="NCBI Taxonomy" id="2364126"/>
    <lineage>
        <taxon>Eukaryota</taxon>
        <taxon>Sar</taxon>
        <taxon>Alveolata</taxon>
        <taxon>Dinophyceae</taxon>
        <taxon>Prorocentrales</taxon>
        <taxon>Prorocentraceae</taxon>
        <taxon>Prorocentrum</taxon>
    </lineage>
</organism>
<feature type="compositionally biased region" description="Pro residues" evidence="1">
    <location>
        <begin position="153"/>
        <end position="166"/>
    </location>
</feature>
<feature type="non-terminal residue" evidence="2">
    <location>
        <position position="1"/>
    </location>
</feature>
<feature type="region of interest" description="Disordered" evidence="1">
    <location>
        <begin position="320"/>
        <end position="505"/>
    </location>
</feature>
<dbReference type="EMBL" id="CAUYUJ010014136">
    <property type="protein sequence ID" value="CAK0837283.1"/>
    <property type="molecule type" value="Genomic_DNA"/>
</dbReference>
<feature type="compositionally biased region" description="Basic and acidic residues" evidence="1">
    <location>
        <begin position="320"/>
        <end position="331"/>
    </location>
</feature>
<evidence type="ECO:0000256" key="1">
    <source>
        <dbReference type="SAM" id="MobiDB-lite"/>
    </source>
</evidence>
<feature type="compositionally biased region" description="Basic and acidic residues" evidence="1">
    <location>
        <begin position="61"/>
        <end position="74"/>
    </location>
</feature>
<proteinExistence type="predicted"/>
<feature type="non-terminal residue" evidence="2">
    <location>
        <position position="865"/>
    </location>
</feature>
<feature type="compositionally biased region" description="Low complexity" evidence="1">
    <location>
        <begin position="390"/>
        <end position="401"/>
    </location>
</feature>